<dbReference type="EMBL" id="OU895877">
    <property type="protein sequence ID" value="CAG9799151.1"/>
    <property type="molecule type" value="Genomic_DNA"/>
</dbReference>
<keyword evidence="6" id="KW-0539">Nucleus</keyword>
<feature type="domain" description="C2H2-type" evidence="8">
    <location>
        <begin position="503"/>
        <end position="530"/>
    </location>
</feature>
<evidence type="ECO:0000313" key="9">
    <source>
        <dbReference type="EMBL" id="CAG9799151.1"/>
    </source>
</evidence>
<feature type="domain" description="C2H2-type" evidence="8">
    <location>
        <begin position="451"/>
        <end position="478"/>
    </location>
</feature>
<evidence type="ECO:0000256" key="6">
    <source>
        <dbReference type="ARBA" id="ARBA00023242"/>
    </source>
</evidence>
<dbReference type="SMART" id="SM00355">
    <property type="entry name" value="ZnF_C2H2"/>
    <property type="match status" value="11"/>
</dbReference>
<keyword evidence="3" id="KW-0677">Repeat</keyword>
<keyword evidence="10" id="KW-1185">Reference proteome</keyword>
<feature type="domain" description="C2H2-type" evidence="8">
    <location>
        <begin position="422"/>
        <end position="444"/>
    </location>
</feature>
<name>A0A9N9RLI7_9DIPT</name>
<organism evidence="9 10">
    <name type="scientific">Chironomus riparius</name>
    <dbReference type="NCBI Taxonomy" id="315576"/>
    <lineage>
        <taxon>Eukaryota</taxon>
        <taxon>Metazoa</taxon>
        <taxon>Ecdysozoa</taxon>
        <taxon>Arthropoda</taxon>
        <taxon>Hexapoda</taxon>
        <taxon>Insecta</taxon>
        <taxon>Pterygota</taxon>
        <taxon>Neoptera</taxon>
        <taxon>Endopterygota</taxon>
        <taxon>Diptera</taxon>
        <taxon>Nematocera</taxon>
        <taxon>Chironomoidea</taxon>
        <taxon>Chironomidae</taxon>
        <taxon>Chironominae</taxon>
        <taxon>Chironomus</taxon>
    </lineage>
</organism>
<comment type="subcellular location">
    <subcellularLocation>
        <location evidence="1">Nucleus</location>
    </subcellularLocation>
</comment>
<evidence type="ECO:0000256" key="3">
    <source>
        <dbReference type="ARBA" id="ARBA00022737"/>
    </source>
</evidence>
<dbReference type="AlphaFoldDB" id="A0A9N9RLI7"/>
<keyword evidence="4 7" id="KW-0863">Zinc-finger</keyword>
<gene>
    <name evidence="9" type="ORF">CHIRRI_LOCUS2124</name>
</gene>
<evidence type="ECO:0000259" key="8">
    <source>
        <dbReference type="PROSITE" id="PS50157"/>
    </source>
</evidence>
<dbReference type="GO" id="GO:0005634">
    <property type="term" value="C:nucleus"/>
    <property type="evidence" value="ECO:0007669"/>
    <property type="project" value="UniProtKB-SubCell"/>
</dbReference>
<dbReference type="Gene3D" id="3.30.160.60">
    <property type="entry name" value="Classic Zinc Finger"/>
    <property type="match status" value="6"/>
</dbReference>
<evidence type="ECO:0000256" key="2">
    <source>
        <dbReference type="ARBA" id="ARBA00022723"/>
    </source>
</evidence>
<dbReference type="SUPFAM" id="SSF57667">
    <property type="entry name" value="beta-beta-alpha zinc fingers"/>
    <property type="match status" value="5"/>
</dbReference>
<dbReference type="GO" id="GO:0008270">
    <property type="term" value="F:zinc ion binding"/>
    <property type="evidence" value="ECO:0007669"/>
    <property type="project" value="UniProtKB-KW"/>
</dbReference>
<feature type="domain" description="C2H2-type" evidence="8">
    <location>
        <begin position="269"/>
        <end position="296"/>
    </location>
</feature>
<dbReference type="Pfam" id="PF12874">
    <property type="entry name" value="zf-met"/>
    <property type="match status" value="1"/>
</dbReference>
<dbReference type="PROSITE" id="PS50157">
    <property type="entry name" value="ZINC_FINGER_C2H2_2"/>
    <property type="match status" value="7"/>
</dbReference>
<dbReference type="InterPro" id="IPR036236">
    <property type="entry name" value="Znf_C2H2_sf"/>
</dbReference>
<evidence type="ECO:0000256" key="7">
    <source>
        <dbReference type="PROSITE-ProRule" id="PRU00042"/>
    </source>
</evidence>
<evidence type="ECO:0000256" key="5">
    <source>
        <dbReference type="ARBA" id="ARBA00022833"/>
    </source>
</evidence>
<dbReference type="Proteomes" id="UP001153620">
    <property type="component" value="Chromosome 1"/>
</dbReference>
<evidence type="ECO:0000256" key="1">
    <source>
        <dbReference type="ARBA" id="ARBA00004123"/>
    </source>
</evidence>
<feature type="domain" description="C2H2-type" evidence="8">
    <location>
        <begin position="297"/>
        <end position="325"/>
    </location>
</feature>
<dbReference type="PANTHER" id="PTHR24394">
    <property type="entry name" value="ZINC FINGER PROTEIN"/>
    <property type="match status" value="1"/>
</dbReference>
<dbReference type="FunFam" id="3.30.160.60:FF:000110">
    <property type="entry name" value="Zinc finger protein-like"/>
    <property type="match status" value="1"/>
</dbReference>
<evidence type="ECO:0000313" key="10">
    <source>
        <dbReference type="Proteomes" id="UP001153620"/>
    </source>
</evidence>
<keyword evidence="5" id="KW-0862">Zinc</keyword>
<dbReference type="Pfam" id="PF00096">
    <property type="entry name" value="zf-C2H2"/>
    <property type="match status" value="4"/>
</dbReference>
<dbReference type="GO" id="GO:0000981">
    <property type="term" value="F:DNA-binding transcription factor activity, RNA polymerase II-specific"/>
    <property type="evidence" value="ECO:0007669"/>
    <property type="project" value="TreeGrafter"/>
</dbReference>
<dbReference type="PANTHER" id="PTHR24394:SF29">
    <property type="entry name" value="MYONEURIN"/>
    <property type="match status" value="1"/>
</dbReference>
<protein>
    <recommendedName>
        <fullName evidence="8">C2H2-type domain-containing protein</fullName>
    </recommendedName>
</protein>
<dbReference type="PROSITE" id="PS00028">
    <property type="entry name" value="ZINC_FINGER_C2H2_1"/>
    <property type="match status" value="6"/>
</dbReference>
<feature type="domain" description="C2H2-type" evidence="8">
    <location>
        <begin position="394"/>
        <end position="421"/>
    </location>
</feature>
<dbReference type="OrthoDB" id="7788172at2759"/>
<sequence length="572" mass="67706">MIKSSVIIVENSKGDVFIVEDKEEKSQIDKILNSDVDKKSFQADNESELQDIEEEDIIEEYLDEYLDEIKSESSVYNVYADHQYTSITVEENMEGEESNDDSINYEDTFESEIKTNNNSKKQHHKFHQLTGKAACKYCETVFKSKESLKQHNCKYLECDPKNFICRICNKELSKKTFSNHLHEGILDCQYCSKSFVNPRNLKTHIKKIHKNEKFIPPKSPNRTFIKELKVEDNADVALLDDQTGFITSKTEEENECIKKKKYVKKVGRFECEFCARIFSFARSLTTHLLLHTKDYRFVCEICGEKFTTKTGIAKHSCLNRKRKRPEKDFRTVDVRHCKYCDLWFSSFEENRNHICKFQPSTSDQKNFVCRFCMIEMSKNSFNKHMSRHLNPKEYVCKLCDKKLACEKALITHLTTHSGNRPFSCNYCDKSFINKTLLIRHSRFHGVQVQQFKCTVCDKEMASKYHLKTHMQLHSEFQICKICKERFPTREKLKEHYHSSHEPFRCSICSKTFVLARYLKMHEKLHTGDTTKHYNCIYCHKQFSKRALANHVFSLHHEYFNEWKDKNMEFIIS</sequence>
<accession>A0A9N9RLI7</accession>
<proteinExistence type="predicted"/>
<keyword evidence="2" id="KW-0479">Metal-binding</keyword>
<reference evidence="9" key="1">
    <citation type="submission" date="2022-01" db="EMBL/GenBank/DDBJ databases">
        <authorList>
            <person name="King R."/>
        </authorList>
    </citation>
    <scope>NUCLEOTIDE SEQUENCE</scope>
</reference>
<reference evidence="9" key="2">
    <citation type="submission" date="2022-10" db="EMBL/GenBank/DDBJ databases">
        <authorList>
            <consortium name="ENA_rothamsted_submissions"/>
            <consortium name="culmorum"/>
            <person name="King R."/>
        </authorList>
    </citation>
    <scope>NUCLEOTIDE SEQUENCE</scope>
</reference>
<dbReference type="GO" id="GO:0003677">
    <property type="term" value="F:DNA binding"/>
    <property type="evidence" value="ECO:0007669"/>
    <property type="project" value="UniProtKB-ARBA"/>
</dbReference>
<feature type="domain" description="C2H2-type" evidence="8">
    <location>
        <begin position="186"/>
        <end position="214"/>
    </location>
</feature>
<evidence type="ECO:0000256" key="4">
    <source>
        <dbReference type="ARBA" id="ARBA00022771"/>
    </source>
</evidence>
<dbReference type="InterPro" id="IPR013087">
    <property type="entry name" value="Znf_C2H2_type"/>
</dbReference>